<dbReference type="InterPro" id="IPR051949">
    <property type="entry name" value="Cation_Transport_ATPase"/>
</dbReference>
<evidence type="ECO:0000256" key="5">
    <source>
        <dbReference type="ARBA" id="ARBA00022840"/>
    </source>
</evidence>
<dbReference type="GO" id="GO:0016020">
    <property type="term" value="C:membrane"/>
    <property type="evidence" value="ECO:0007669"/>
    <property type="project" value="UniProtKB-SubCell"/>
</dbReference>
<comment type="subcellular location">
    <subcellularLocation>
        <location evidence="1">Membrane</location>
        <topology evidence="1">Multi-pass membrane protein</topology>
    </subcellularLocation>
</comment>
<dbReference type="InterPro" id="IPR023214">
    <property type="entry name" value="HAD_sf"/>
</dbReference>
<evidence type="ECO:0000313" key="10">
    <source>
        <dbReference type="Proteomes" id="UP001141259"/>
    </source>
</evidence>
<keyword evidence="6" id="KW-0460">Magnesium</keyword>
<keyword evidence="8" id="KW-0472">Membrane</keyword>
<feature type="transmembrane region" description="Helical" evidence="8">
    <location>
        <begin position="134"/>
        <end position="152"/>
    </location>
</feature>
<feature type="transmembrane region" description="Helical" evidence="8">
    <location>
        <begin position="109"/>
        <end position="128"/>
    </location>
</feature>
<keyword evidence="3" id="KW-0479">Metal-binding</keyword>
<dbReference type="GO" id="GO:0046872">
    <property type="term" value="F:metal ion binding"/>
    <property type="evidence" value="ECO:0007669"/>
    <property type="project" value="UniProtKB-KW"/>
</dbReference>
<sequence>MLTGDRQKIADAIAGRLGITNVRTQLMPEEKSAAIKSIRDQAGTVAMVGDGVNGAPALATADVAVVMGAVGTDVALETADIALMADDLTKLPYAVALARRSRRIINQNIVLSLTAIVVMVAAALTGAFTLTQGVFVNEVYALMIIANGLRLLRANKIVRTVPTSAAAGPVAVTS</sequence>
<protein>
    <submittedName>
        <fullName evidence="9">HAD-IC family P-type ATPase</fullName>
    </submittedName>
</protein>
<name>A0A9X3AH85_9PSEU</name>
<keyword evidence="10" id="KW-1185">Reference proteome</keyword>
<evidence type="ECO:0000256" key="6">
    <source>
        <dbReference type="ARBA" id="ARBA00022842"/>
    </source>
</evidence>
<dbReference type="PANTHER" id="PTHR43079:SF1">
    <property type="entry name" value="CADMIUM_ZINC-TRANSPORTING ATPASE HMA1, CHLOROPLASTIC-RELATED"/>
    <property type="match status" value="1"/>
</dbReference>
<evidence type="ECO:0000313" key="9">
    <source>
        <dbReference type="EMBL" id="MCS7479130.1"/>
    </source>
</evidence>
<accession>A0A9X3AH85</accession>
<keyword evidence="8" id="KW-1133">Transmembrane helix</keyword>
<evidence type="ECO:0000256" key="4">
    <source>
        <dbReference type="ARBA" id="ARBA00022741"/>
    </source>
</evidence>
<evidence type="ECO:0000256" key="1">
    <source>
        <dbReference type="ARBA" id="ARBA00004141"/>
    </source>
</evidence>
<evidence type="ECO:0000256" key="7">
    <source>
        <dbReference type="ARBA" id="ARBA00022967"/>
    </source>
</evidence>
<dbReference type="GO" id="GO:0005524">
    <property type="term" value="F:ATP binding"/>
    <property type="evidence" value="ECO:0007669"/>
    <property type="project" value="UniProtKB-KW"/>
</dbReference>
<dbReference type="Pfam" id="PF00702">
    <property type="entry name" value="Hydrolase"/>
    <property type="match status" value="1"/>
</dbReference>
<dbReference type="NCBIfam" id="TIGR01494">
    <property type="entry name" value="ATPase_P-type"/>
    <property type="match status" value="1"/>
</dbReference>
<evidence type="ECO:0000256" key="3">
    <source>
        <dbReference type="ARBA" id="ARBA00022723"/>
    </source>
</evidence>
<reference evidence="9" key="1">
    <citation type="submission" date="2022-08" db="EMBL/GenBank/DDBJ databases">
        <authorList>
            <person name="Tistechok S."/>
            <person name="Samborskyy M."/>
            <person name="Roman I."/>
        </authorList>
    </citation>
    <scope>NUCLEOTIDE SEQUENCE</scope>
    <source>
        <strain evidence="9">DSM 103496</strain>
    </source>
</reference>
<keyword evidence="8" id="KW-0812">Transmembrane</keyword>
<proteinExistence type="inferred from homology"/>
<dbReference type="EMBL" id="JANYMP010000009">
    <property type="protein sequence ID" value="MCS7479130.1"/>
    <property type="molecule type" value="Genomic_DNA"/>
</dbReference>
<dbReference type="Gene3D" id="3.40.50.1000">
    <property type="entry name" value="HAD superfamily/HAD-like"/>
    <property type="match status" value="1"/>
</dbReference>
<dbReference type="SUPFAM" id="SSF56784">
    <property type="entry name" value="HAD-like"/>
    <property type="match status" value="1"/>
</dbReference>
<dbReference type="Proteomes" id="UP001141259">
    <property type="component" value="Unassembled WGS sequence"/>
</dbReference>
<dbReference type="PRINTS" id="PR00119">
    <property type="entry name" value="CATATPASE"/>
</dbReference>
<evidence type="ECO:0000256" key="8">
    <source>
        <dbReference type="SAM" id="Phobius"/>
    </source>
</evidence>
<dbReference type="PANTHER" id="PTHR43079">
    <property type="entry name" value="PROBABLE CADMIUM/ZINC-TRANSPORTING ATPASE HMA1"/>
    <property type="match status" value="1"/>
</dbReference>
<dbReference type="AlphaFoldDB" id="A0A9X3AH85"/>
<keyword evidence="7" id="KW-1278">Translocase</keyword>
<gene>
    <name evidence="9" type="ORF">NZH93_19900</name>
</gene>
<dbReference type="GO" id="GO:0016887">
    <property type="term" value="F:ATP hydrolysis activity"/>
    <property type="evidence" value="ECO:0007669"/>
    <property type="project" value="InterPro"/>
</dbReference>
<comment type="caution">
    <text evidence="9">The sequence shown here is derived from an EMBL/GenBank/DDBJ whole genome shotgun (WGS) entry which is preliminary data.</text>
</comment>
<organism evidence="9 10">
    <name type="scientific">Umezawaea endophytica</name>
    <dbReference type="NCBI Taxonomy" id="1654476"/>
    <lineage>
        <taxon>Bacteria</taxon>
        <taxon>Bacillati</taxon>
        <taxon>Actinomycetota</taxon>
        <taxon>Actinomycetes</taxon>
        <taxon>Pseudonocardiales</taxon>
        <taxon>Pseudonocardiaceae</taxon>
        <taxon>Umezawaea</taxon>
    </lineage>
</organism>
<dbReference type="InterPro" id="IPR001757">
    <property type="entry name" value="P_typ_ATPase"/>
</dbReference>
<keyword evidence="5" id="KW-0067">ATP-binding</keyword>
<comment type="similarity">
    <text evidence="2">Belongs to the cation transport ATPase (P-type) (TC 3.A.3) family. Type IB subfamily.</text>
</comment>
<keyword evidence="4" id="KW-0547">Nucleotide-binding</keyword>
<dbReference type="InterPro" id="IPR036412">
    <property type="entry name" value="HAD-like_sf"/>
</dbReference>
<dbReference type="RefSeq" id="WP_259624636.1">
    <property type="nucleotide sequence ID" value="NZ_JANYMP010000009.1"/>
</dbReference>
<evidence type="ECO:0000256" key="2">
    <source>
        <dbReference type="ARBA" id="ARBA00006024"/>
    </source>
</evidence>